<dbReference type="OrthoDB" id="1645729at2"/>
<accession>A0A6G1X9W8</accession>
<dbReference type="Proteomes" id="UP000480185">
    <property type="component" value="Unassembled WGS sequence"/>
</dbReference>
<sequence>MKQLSVSQEAAKWYMDEMDLEKGDYVQFFVKLYGGIPTVFPSYFLGISEGIEGNIAIQDEVEGITFYFNKEDSWFLDDHDLKVELKGDDPEFIFEERK</sequence>
<keyword evidence="2" id="KW-1185">Reference proteome</keyword>
<protein>
    <recommendedName>
        <fullName evidence="3">FeS cluster biogenesis domain-containing protein</fullName>
    </recommendedName>
</protein>
<evidence type="ECO:0000313" key="2">
    <source>
        <dbReference type="Proteomes" id="UP000480185"/>
    </source>
</evidence>
<comment type="caution">
    <text evidence="1">The sequence shown here is derived from an EMBL/GenBank/DDBJ whole genome shotgun (WGS) entry which is preliminary data.</text>
</comment>
<gene>
    <name evidence="1" type="ORF">GH754_16220</name>
</gene>
<evidence type="ECO:0008006" key="3">
    <source>
        <dbReference type="Google" id="ProtNLM"/>
    </source>
</evidence>
<dbReference type="RefSeq" id="WP_153729699.1">
    <property type="nucleotide sequence ID" value="NZ_WJNH01000012.1"/>
</dbReference>
<reference evidence="1 2" key="1">
    <citation type="submission" date="2019-11" db="EMBL/GenBank/DDBJ databases">
        <authorList>
            <person name="Li J."/>
        </authorList>
    </citation>
    <scope>NUCLEOTIDE SEQUENCE [LARGE SCALE GENOMIC DNA]</scope>
    <source>
        <strain evidence="1 2">J4</strain>
    </source>
</reference>
<dbReference type="AlphaFoldDB" id="A0A6G1X9W8"/>
<name>A0A6G1X9W8_9BACI</name>
<proteinExistence type="predicted"/>
<dbReference type="EMBL" id="WJNH01000012">
    <property type="protein sequence ID" value="MRG87811.1"/>
    <property type="molecule type" value="Genomic_DNA"/>
</dbReference>
<evidence type="ECO:0000313" key="1">
    <source>
        <dbReference type="EMBL" id="MRG87811.1"/>
    </source>
</evidence>
<organism evidence="1 2">
    <name type="scientific">Salinibacillus xinjiangensis</name>
    <dbReference type="NCBI Taxonomy" id="1229268"/>
    <lineage>
        <taxon>Bacteria</taxon>
        <taxon>Bacillati</taxon>
        <taxon>Bacillota</taxon>
        <taxon>Bacilli</taxon>
        <taxon>Bacillales</taxon>
        <taxon>Bacillaceae</taxon>
        <taxon>Salinibacillus</taxon>
    </lineage>
</organism>